<reference evidence="8" key="1">
    <citation type="submission" date="2017-11" db="EMBL/GenBank/DDBJ databases">
        <title>Complete genome of Rhinolophus gammaherpesvirus-1.</title>
        <authorList>
            <person name="Maeda K."/>
            <person name="Noguchi K."/>
        </authorList>
    </citation>
    <scope>NUCLEOTIDE SEQUENCE [LARGE SCALE GENOMIC DNA]</scope>
    <source>
        <strain evidence="8">BV1</strain>
    </source>
</reference>
<dbReference type="InterPro" id="IPR033663">
    <property type="entry name" value="HSV_TRM3"/>
</dbReference>
<dbReference type="InterPro" id="IPR003499">
    <property type="entry name" value="DNA_pack_N"/>
</dbReference>
<sequence>MILSGCKDVLVENYRKYQLAEGPDNLCWDHEHPAIITKKSKSERMAHPNIGIISRTNLYSYVLDSYCKTYNPVFNDKLIPTIGNPRKVDLRAPALTDDLTNIVKSLCSGFGFYDSEATVEYRSSVITQTSARGCPVFQELNQFIINLSSFLNKCYSVRSHTVEPFQKQLILHTFYFLVSIKSPEATNRLFETFKEYFGLFDMNHDMLQTFKQKSSVYLIPRRHGKTWIVVAIISILLSTVENIHVGYVAHQKHVANSVFTEIINTLYRWFPAKKIYIKKENGTIIFTNEGKRPSTLMCATCFNKNSIRGQTFNLLYVDEANFIKKDSLPSILGFMLQKDAKLIFISSVNSSDQTTSFLFKLKNANEKMLNVVSYVCPQHREDFSLQESIVSCPCYRLHIPTYITIDESVKTTTNLFLEGAFDTELMGDASQITKTNMHRVISESALTQFDMCRIDLTHTDAGHSLHDTLYVYIDPAYTNNSEASGTGIGAVVPSVNSNRCIILGMEHFFLKELTGASTLQIANCAVTLVRSLTVLHPFIRWVNLAIEGNSSQDSAVAIATFIEECCPLPVRFLYHTERASGVQWPMYILGSEKSQAFESFIYAMNSHTLSCSQTLVSHTIKLSYDPVSYLLEQVRAIKCYPLKDGGMTYCAKQRNSSDDTLVAVVMAHYFATSHKHIFKNHTTSQ</sequence>
<evidence type="ECO:0000313" key="9">
    <source>
        <dbReference type="Proteomes" id="UP000289908"/>
    </source>
</evidence>
<dbReference type="GO" id="GO:0051276">
    <property type="term" value="P:chromosome organization"/>
    <property type="evidence" value="ECO:0007669"/>
    <property type="project" value="InterPro"/>
</dbReference>
<keyword evidence="4" id="KW-0238">DNA-binding</keyword>
<dbReference type="GeneID" id="41701510"/>
<dbReference type="EMBL" id="LC333428">
    <property type="protein sequence ID" value="BBB06478.1"/>
    <property type="molecule type" value="Genomic_DNA"/>
</dbReference>
<organism evidence="8">
    <name type="scientific">Rhinolophus gammaherpesvirus 1</name>
    <dbReference type="NCBI Taxonomy" id="2054179"/>
    <lineage>
        <taxon>Viruses</taxon>
        <taxon>Duplodnaviria</taxon>
        <taxon>Heunggongvirae</taxon>
        <taxon>Peploviricota</taxon>
        <taxon>Herviviricetes</taxon>
        <taxon>Herpesvirales</taxon>
        <taxon>Orthoherpesviridae</taxon>
        <taxon>Gammaherpesvirinae</taxon>
        <taxon>Percavirus</taxon>
        <taxon>Percavirus rhinolophidgamma1</taxon>
    </lineage>
</organism>
<evidence type="ECO:0000256" key="5">
    <source>
        <dbReference type="ARBA" id="ARBA00023219"/>
    </source>
</evidence>
<dbReference type="RefSeq" id="YP_009551839.1">
    <property type="nucleotide sequence ID" value="NC_040539.1"/>
</dbReference>
<evidence type="ECO:0000256" key="1">
    <source>
        <dbReference type="ARBA" id="ARBA00022562"/>
    </source>
</evidence>
<dbReference type="InterPro" id="IPR027417">
    <property type="entry name" value="P-loop_NTPase"/>
</dbReference>
<dbReference type="GO" id="GO:0003677">
    <property type="term" value="F:DNA binding"/>
    <property type="evidence" value="ECO:0007669"/>
    <property type="project" value="UniProtKB-KW"/>
</dbReference>
<evidence type="ECO:0000256" key="2">
    <source>
        <dbReference type="ARBA" id="ARBA00022612"/>
    </source>
</evidence>
<dbReference type="InterPro" id="IPR003498">
    <property type="entry name" value="DNA_pack_C"/>
</dbReference>
<evidence type="ECO:0000259" key="7">
    <source>
        <dbReference type="Pfam" id="PF02500"/>
    </source>
</evidence>
<keyword evidence="5" id="KW-0231">Viral genome packaging</keyword>
<keyword evidence="2" id="KW-1188">Viral release from host cell</keyword>
<evidence type="ECO:0000256" key="4">
    <source>
        <dbReference type="ARBA" id="ARBA00023125"/>
    </source>
</evidence>
<protein>
    <submittedName>
        <fullName evidence="8">DNA packaging terminase subunit 1</fullName>
    </submittedName>
</protein>
<evidence type="ECO:0000256" key="3">
    <source>
        <dbReference type="ARBA" id="ARBA00022801"/>
    </source>
</evidence>
<dbReference type="Pfam" id="PF02499">
    <property type="entry name" value="DNA_pack_C"/>
    <property type="match status" value="1"/>
</dbReference>
<dbReference type="Pfam" id="PF02500">
    <property type="entry name" value="DNA_pack_N"/>
    <property type="match status" value="1"/>
</dbReference>
<feature type="domain" description="Probable DNA packing protein C-terminal" evidence="6">
    <location>
        <begin position="335"/>
        <end position="679"/>
    </location>
</feature>
<name>A0A2Z5U646_9GAMA</name>
<proteinExistence type="inferred from homology"/>
<keyword evidence="3" id="KW-0378">Hydrolase</keyword>
<dbReference type="KEGG" id="vg:41701510"/>
<dbReference type="Gene3D" id="3.40.50.300">
    <property type="entry name" value="P-loop containing nucleotide triphosphate hydrolases"/>
    <property type="match status" value="1"/>
</dbReference>
<keyword evidence="9" id="KW-1185">Reference proteome</keyword>
<feature type="domain" description="Probable DNA packing protein N-terminal" evidence="7">
    <location>
        <begin position="44"/>
        <end position="309"/>
    </location>
</feature>
<dbReference type="HAMAP" id="MF_04013">
    <property type="entry name" value="HSV_TRM3"/>
    <property type="match status" value="1"/>
</dbReference>
<accession>A0A2Z5U646</accession>
<gene>
    <name evidence="8" type="primary">ORF32</name>
</gene>
<dbReference type="GO" id="GO:0016787">
    <property type="term" value="F:hydrolase activity"/>
    <property type="evidence" value="ECO:0007669"/>
    <property type="project" value="UniProtKB-KW"/>
</dbReference>
<evidence type="ECO:0000259" key="6">
    <source>
        <dbReference type="Pfam" id="PF02499"/>
    </source>
</evidence>
<evidence type="ECO:0000313" key="8">
    <source>
        <dbReference type="EMBL" id="BBB06478.1"/>
    </source>
</evidence>
<dbReference type="InterPro" id="IPR038435">
    <property type="entry name" value="DNA_pack_C_sf"/>
</dbReference>
<dbReference type="OrthoDB" id="787at10239"/>
<keyword evidence="1" id="KW-1048">Host nucleus</keyword>
<dbReference type="Gene3D" id="3.30.420.320">
    <property type="match status" value="1"/>
</dbReference>
<dbReference type="Proteomes" id="UP000289908">
    <property type="component" value="Segment"/>
</dbReference>